<gene>
    <name evidence="1" type="ORF">WG66_4908</name>
</gene>
<dbReference type="Proteomes" id="UP000054988">
    <property type="component" value="Unassembled WGS sequence"/>
</dbReference>
<evidence type="ECO:0000313" key="2">
    <source>
        <dbReference type="Proteomes" id="UP000054988"/>
    </source>
</evidence>
<evidence type="ECO:0000313" key="1">
    <source>
        <dbReference type="EMBL" id="KTB42515.1"/>
    </source>
</evidence>
<accession>A0A0W0G1S8</accession>
<dbReference type="EMBL" id="LATX01001326">
    <property type="protein sequence ID" value="KTB42515.1"/>
    <property type="molecule type" value="Genomic_DNA"/>
</dbReference>
<comment type="caution">
    <text evidence="1">The sequence shown here is derived from an EMBL/GenBank/DDBJ whole genome shotgun (WGS) entry which is preliminary data.</text>
</comment>
<proteinExistence type="predicted"/>
<reference evidence="1 2" key="1">
    <citation type="submission" date="2015-12" db="EMBL/GenBank/DDBJ databases">
        <title>Draft genome sequence of Moniliophthora roreri, the causal agent of frosty pod rot of cacao.</title>
        <authorList>
            <person name="Aime M.C."/>
            <person name="Diaz-Valderrama J.R."/>
            <person name="Kijpornyongpan T."/>
            <person name="Phillips-Mora W."/>
        </authorList>
    </citation>
    <scope>NUCLEOTIDE SEQUENCE [LARGE SCALE GENOMIC DNA]</scope>
    <source>
        <strain evidence="1 2">MCA 2952</strain>
    </source>
</reference>
<organism evidence="1 2">
    <name type="scientific">Moniliophthora roreri</name>
    <name type="common">Frosty pod rot fungus</name>
    <name type="synonym">Monilia roreri</name>
    <dbReference type="NCBI Taxonomy" id="221103"/>
    <lineage>
        <taxon>Eukaryota</taxon>
        <taxon>Fungi</taxon>
        <taxon>Dikarya</taxon>
        <taxon>Basidiomycota</taxon>
        <taxon>Agaricomycotina</taxon>
        <taxon>Agaricomycetes</taxon>
        <taxon>Agaricomycetidae</taxon>
        <taxon>Agaricales</taxon>
        <taxon>Marasmiineae</taxon>
        <taxon>Marasmiaceae</taxon>
        <taxon>Moniliophthora</taxon>
    </lineage>
</organism>
<sequence length="202" mass="22966">MSQPRTRSQNQPINVNISNPVLLDSGSNIHAHIEDSIRLPVYTSGRSTVAIMNAGARSGMSSLSSVPIFDGERNKFKEFKRLFLGYCELQNIVEGLTQKKLSEEDKKDKDKLASWNKYNNKCMGLFKMKLGPLLQHFIKDTAKLTWDVLIAEYNKFNLAEIFEWFSVLTAVYIGEGQNPTNTYNLIQTCLVKLKKEQIEIAD</sequence>
<name>A0A0W0G1S8_MONRR</name>
<protein>
    <submittedName>
        <fullName evidence="1">Uncharacterized protein</fullName>
    </submittedName>
</protein>
<dbReference type="AlphaFoldDB" id="A0A0W0G1S8"/>